<feature type="compositionally biased region" description="Polar residues" evidence="6">
    <location>
        <begin position="58"/>
        <end position="79"/>
    </location>
</feature>
<evidence type="ECO:0000256" key="3">
    <source>
        <dbReference type="ARBA" id="ARBA00022692"/>
    </source>
</evidence>
<name>M2QAQ4_CERS8</name>
<feature type="compositionally biased region" description="Low complexity" evidence="6">
    <location>
        <begin position="80"/>
        <end position="98"/>
    </location>
</feature>
<evidence type="ECO:0000256" key="7">
    <source>
        <dbReference type="SAM" id="Phobius"/>
    </source>
</evidence>
<comment type="similarity">
    <text evidence="2">Belongs to the amino acid/polyamine transporter 2 family.</text>
</comment>
<comment type="subcellular location">
    <subcellularLocation>
        <location evidence="1">Membrane</location>
        <topology evidence="1">Multi-pass membrane protein</topology>
    </subcellularLocation>
</comment>
<dbReference type="GO" id="GO:0015179">
    <property type="term" value="F:L-amino acid transmembrane transporter activity"/>
    <property type="evidence" value="ECO:0007669"/>
    <property type="project" value="TreeGrafter"/>
</dbReference>
<feature type="transmembrane region" description="Helical" evidence="7">
    <location>
        <begin position="534"/>
        <end position="552"/>
    </location>
</feature>
<evidence type="ECO:0000256" key="2">
    <source>
        <dbReference type="ARBA" id="ARBA00008066"/>
    </source>
</evidence>
<evidence type="ECO:0000313" key="10">
    <source>
        <dbReference type="Proteomes" id="UP000016930"/>
    </source>
</evidence>
<dbReference type="PANTHER" id="PTHR22950">
    <property type="entry name" value="AMINO ACID TRANSPORTER"/>
    <property type="match status" value="1"/>
</dbReference>
<feature type="compositionally biased region" description="Basic and acidic residues" evidence="6">
    <location>
        <begin position="314"/>
        <end position="325"/>
    </location>
</feature>
<dbReference type="STRING" id="914234.M2QAQ4"/>
<feature type="transmembrane region" description="Helical" evidence="7">
    <location>
        <begin position="653"/>
        <end position="670"/>
    </location>
</feature>
<dbReference type="EMBL" id="KB445804">
    <property type="protein sequence ID" value="EMD34028.1"/>
    <property type="molecule type" value="Genomic_DNA"/>
</dbReference>
<evidence type="ECO:0000313" key="9">
    <source>
        <dbReference type="EMBL" id="EMD34028.1"/>
    </source>
</evidence>
<keyword evidence="4 7" id="KW-1133">Transmembrane helix</keyword>
<feature type="transmembrane region" description="Helical" evidence="7">
    <location>
        <begin position="381"/>
        <end position="401"/>
    </location>
</feature>
<feature type="domain" description="Amino acid transporter transmembrane" evidence="8">
    <location>
        <begin position="349"/>
        <end position="730"/>
    </location>
</feature>
<feature type="compositionally biased region" description="Polar residues" evidence="6">
    <location>
        <begin position="25"/>
        <end position="37"/>
    </location>
</feature>
<reference evidence="9 10" key="1">
    <citation type="journal article" date="2012" name="Proc. Natl. Acad. Sci. U.S.A.">
        <title>Comparative genomics of Ceriporiopsis subvermispora and Phanerochaete chrysosporium provide insight into selective ligninolysis.</title>
        <authorList>
            <person name="Fernandez-Fueyo E."/>
            <person name="Ruiz-Duenas F.J."/>
            <person name="Ferreira P."/>
            <person name="Floudas D."/>
            <person name="Hibbett D.S."/>
            <person name="Canessa P."/>
            <person name="Larrondo L.F."/>
            <person name="James T.Y."/>
            <person name="Seelenfreund D."/>
            <person name="Lobos S."/>
            <person name="Polanco R."/>
            <person name="Tello M."/>
            <person name="Honda Y."/>
            <person name="Watanabe T."/>
            <person name="Watanabe T."/>
            <person name="Ryu J.S."/>
            <person name="Kubicek C.P."/>
            <person name="Schmoll M."/>
            <person name="Gaskell J."/>
            <person name="Hammel K.E."/>
            <person name="St John F.J."/>
            <person name="Vanden Wymelenberg A."/>
            <person name="Sabat G."/>
            <person name="Splinter BonDurant S."/>
            <person name="Syed K."/>
            <person name="Yadav J.S."/>
            <person name="Doddapaneni H."/>
            <person name="Subramanian V."/>
            <person name="Lavin J.L."/>
            <person name="Oguiza J.A."/>
            <person name="Perez G."/>
            <person name="Pisabarro A.G."/>
            <person name="Ramirez L."/>
            <person name="Santoyo F."/>
            <person name="Master E."/>
            <person name="Coutinho P.M."/>
            <person name="Henrissat B."/>
            <person name="Lombard V."/>
            <person name="Magnuson J.K."/>
            <person name="Kuees U."/>
            <person name="Hori C."/>
            <person name="Igarashi K."/>
            <person name="Samejima M."/>
            <person name="Held B.W."/>
            <person name="Barry K.W."/>
            <person name="LaButti K.M."/>
            <person name="Lapidus A."/>
            <person name="Lindquist E.A."/>
            <person name="Lucas S.M."/>
            <person name="Riley R."/>
            <person name="Salamov A.A."/>
            <person name="Hoffmeister D."/>
            <person name="Schwenk D."/>
            <person name="Hadar Y."/>
            <person name="Yarden O."/>
            <person name="de Vries R.P."/>
            <person name="Wiebenga A."/>
            <person name="Stenlid J."/>
            <person name="Eastwood D."/>
            <person name="Grigoriev I.V."/>
            <person name="Berka R.M."/>
            <person name="Blanchette R.A."/>
            <person name="Kersten P."/>
            <person name="Martinez A.T."/>
            <person name="Vicuna R."/>
            <person name="Cullen D."/>
        </authorList>
    </citation>
    <scope>NUCLEOTIDE SEQUENCE [LARGE SCALE GENOMIC DNA]</scope>
    <source>
        <strain evidence="9 10">B</strain>
    </source>
</reference>
<dbReference type="InterPro" id="IPR013057">
    <property type="entry name" value="AA_transpt_TM"/>
</dbReference>
<evidence type="ECO:0000256" key="1">
    <source>
        <dbReference type="ARBA" id="ARBA00004141"/>
    </source>
</evidence>
<evidence type="ECO:0000259" key="8">
    <source>
        <dbReference type="Pfam" id="PF01490"/>
    </source>
</evidence>
<gene>
    <name evidence="9" type="ORF">CERSUDRAFT_141455</name>
</gene>
<feature type="transmembrane region" description="Helical" evidence="7">
    <location>
        <begin position="422"/>
        <end position="445"/>
    </location>
</feature>
<dbReference type="OrthoDB" id="1684102at2759"/>
<proteinExistence type="inferred from homology"/>
<feature type="region of interest" description="Disordered" evidence="6">
    <location>
        <begin position="275"/>
        <end position="344"/>
    </location>
</feature>
<feature type="compositionally biased region" description="Low complexity" evidence="6">
    <location>
        <begin position="133"/>
        <end position="142"/>
    </location>
</feature>
<dbReference type="AlphaFoldDB" id="M2QAQ4"/>
<keyword evidence="3 7" id="KW-0812">Transmembrane</keyword>
<sequence length="748" mass="81500">MTSPSKPVNITSPRRRPADLPGTPPSRSFTVSGSPSTRALRAQYSGTPPPPNVPLRRSQATPDATGSSPLLNLVSASGYPSTPRPASSLSARRPSSGAHVQESATIDDLPDEEKARVLRRHLVSREERQRNGATTPTPAATPVGQRNSPGGSDSPVSEAGGISKRSSTSHLRMQREDTDPFAVPYGAPGADVTHNIYKWHADRVRQSRPRAASFAGSTVSTPHSVVAHLREPGGFRRHFLFRRAHAAGTEPPPVSRNFIEFLYLFGHFAGEDLEEEEEEEFVEERQDEEAQISAPVPMPSGAGIPGITLPSEAPDTHKGTEREPLLGRQRSASRVRRRRAASEGAHGDATVTQAVLMLLKSFVGTGILFLGKAFFNGGILFSSAILTFIALISLYSFLLLVKTKFVVSGSFGDIGGALYGPWMRYAILTSIVVSQLGFVSAYIIFVSENLQAFTLAITNCATALGIQYFIALQLIIFLPLALVRNLARLSTTALVADVFILAGLIYIFGSEAAIMGRRGTSHVELFNPKDWPLLIGTAVFSFEGIGLVIPITDAMREPRKFPRVLTGVMLTLMVMFCGAGIMSYLTFGSDVKTVVIVNLDMTSKFTQVVQFLYSLAILLSVPLQLFPAVRIMEQGIFQHSGKGNMRVKWLKNAFRSAIVIFCAFISWAGAADLDKFVSFIGSFACVPLCYVYPAMLHYKACARTRREKAQDIALMIFGMLAATYTTIQTVKVHRIIYMIYVAVLTHQL</sequence>
<feature type="transmembrane region" description="Helical" evidence="7">
    <location>
        <begin position="676"/>
        <end position="698"/>
    </location>
</feature>
<dbReference type="PANTHER" id="PTHR22950:SF666">
    <property type="entry name" value="VACUOLAR AMINO ACID TRANSPORTER 4"/>
    <property type="match status" value="1"/>
</dbReference>
<feature type="region of interest" description="Disordered" evidence="6">
    <location>
        <begin position="1"/>
        <end position="174"/>
    </location>
</feature>
<dbReference type="GO" id="GO:0005774">
    <property type="term" value="C:vacuolar membrane"/>
    <property type="evidence" value="ECO:0007669"/>
    <property type="project" value="TreeGrafter"/>
</dbReference>
<feature type="transmembrane region" description="Helical" evidence="7">
    <location>
        <begin position="465"/>
        <end position="482"/>
    </location>
</feature>
<organism evidence="9 10">
    <name type="scientific">Ceriporiopsis subvermispora (strain B)</name>
    <name type="common">White-rot fungus</name>
    <name type="synonym">Gelatoporia subvermispora</name>
    <dbReference type="NCBI Taxonomy" id="914234"/>
    <lineage>
        <taxon>Eukaryota</taxon>
        <taxon>Fungi</taxon>
        <taxon>Dikarya</taxon>
        <taxon>Basidiomycota</taxon>
        <taxon>Agaricomycotina</taxon>
        <taxon>Agaricomycetes</taxon>
        <taxon>Polyporales</taxon>
        <taxon>Gelatoporiaceae</taxon>
        <taxon>Gelatoporia</taxon>
    </lineage>
</organism>
<protein>
    <recommendedName>
        <fullName evidence="8">Amino acid transporter transmembrane domain-containing protein</fullName>
    </recommendedName>
</protein>
<evidence type="ECO:0000256" key="5">
    <source>
        <dbReference type="ARBA" id="ARBA00023136"/>
    </source>
</evidence>
<keyword evidence="10" id="KW-1185">Reference proteome</keyword>
<feature type="transmembrane region" description="Helical" evidence="7">
    <location>
        <begin position="607"/>
        <end position="632"/>
    </location>
</feature>
<evidence type="ECO:0000256" key="4">
    <source>
        <dbReference type="ARBA" id="ARBA00022989"/>
    </source>
</evidence>
<feature type="compositionally biased region" description="Polar residues" evidence="6">
    <location>
        <begin position="1"/>
        <end position="12"/>
    </location>
</feature>
<feature type="compositionally biased region" description="Acidic residues" evidence="6">
    <location>
        <begin position="275"/>
        <end position="290"/>
    </location>
</feature>
<accession>M2QAQ4</accession>
<keyword evidence="5 7" id="KW-0472">Membrane</keyword>
<feature type="transmembrane region" description="Helical" evidence="7">
    <location>
        <begin position="494"/>
        <end position="514"/>
    </location>
</feature>
<evidence type="ECO:0000256" key="6">
    <source>
        <dbReference type="SAM" id="MobiDB-lite"/>
    </source>
</evidence>
<dbReference type="HOGENOM" id="CLU_009646_3_0_1"/>
<feature type="transmembrane region" description="Helical" evidence="7">
    <location>
        <begin position="564"/>
        <end position="587"/>
    </location>
</feature>
<feature type="compositionally biased region" description="Polar residues" evidence="6">
    <location>
        <begin position="144"/>
        <end position="155"/>
    </location>
</feature>
<dbReference type="Proteomes" id="UP000016930">
    <property type="component" value="Unassembled WGS sequence"/>
</dbReference>
<dbReference type="Pfam" id="PF01490">
    <property type="entry name" value="Aa_trans"/>
    <property type="match status" value="1"/>
</dbReference>